<dbReference type="EMBL" id="JAVAMQ010000012">
    <property type="protein sequence ID" value="MDP5308132.1"/>
    <property type="molecule type" value="Genomic_DNA"/>
</dbReference>
<protein>
    <submittedName>
        <fullName evidence="3">Methyltransferase domain-containing protein</fullName>
    </submittedName>
</protein>
<dbReference type="Gene3D" id="3.40.50.150">
    <property type="entry name" value="Vaccinia Virus protein VP39"/>
    <property type="match status" value="1"/>
</dbReference>
<reference evidence="3 4" key="1">
    <citation type="submission" date="2023-08" db="EMBL/GenBank/DDBJ databases">
        <authorList>
            <person name="Park J.-S."/>
        </authorList>
    </citation>
    <scope>NUCLEOTIDE SEQUENCE [LARGE SCALE GENOMIC DNA]</scope>
    <source>
        <strain evidence="3 4">2205BS29-5</strain>
    </source>
</reference>
<feature type="domain" description="Methyltransferase type 11" evidence="2">
    <location>
        <begin position="69"/>
        <end position="164"/>
    </location>
</feature>
<evidence type="ECO:0000259" key="2">
    <source>
        <dbReference type="Pfam" id="PF08241"/>
    </source>
</evidence>
<dbReference type="GO" id="GO:0032259">
    <property type="term" value="P:methylation"/>
    <property type="evidence" value="ECO:0007669"/>
    <property type="project" value="UniProtKB-KW"/>
</dbReference>
<dbReference type="Pfam" id="PF08241">
    <property type="entry name" value="Methyltransf_11"/>
    <property type="match status" value="1"/>
</dbReference>
<dbReference type="RefSeq" id="WP_305963977.1">
    <property type="nucleotide sequence ID" value="NZ_JAVAMQ010000012.1"/>
</dbReference>
<dbReference type="InterPro" id="IPR029063">
    <property type="entry name" value="SAM-dependent_MTases_sf"/>
</dbReference>
<accession>A0ABT9JGD4</accession>
<dbReference type="SUPFAM" id="SSF53335">
    <property type="entry name" value="S-adenosyl-L-methionine-dependent methyltransferases"/>
    <property type="match status" value="1"/>
</dbReference>
<comment type="caution">
    <text evidence="3">The sequence shown here is derived from an EMBL/GenBank/DDBJ whole genome shotgun (WGS) entry which is preliminary data.</text>
</comment>
<dbReference type="CDD" id="cd02440">
    <property type="entry name" value="AdoMet_MTases"/>
    <property type="match status" value="1"/>
</dbReference>
<dbReference type="InterPro" id="IPR013216">
    <property type="entry name" value="Methyltransf_11"/>
</dbReference>
<sequence>MTLESRVSANYGSGRTLERILGLVAAGGGDAGHPTLEALQQVDSMHLGGWRATRMLLDGLAIRPGEAVLDIGCGIGAASRMAAAQDGASVQGIDLTPEFVEVARELTRRSGVAGASFRQGSALDLPFPDGSFDAAMMLHVGMNIARKPALFAEVARVLRPGGRFGVYDVMIVGPGEPAYPMPWAGSAGISFPERPDDYAGHAEAVGMRETARASRLAEGLAFLDAVRAAGPGRGLPPDRAANIEDALRAGTLAPVEMIFTLGPKDDGHG</sequence>
<gene>
    <name evidence="3" type="ORF">Q5Y72_13645</name>
</gene>
<keyword evidence="4" id="KW-1185">Reference proteome</keyword>
<dbReference type="GO" id="GO:0008168">
    <property type="term" value="F:methyltransferase activity"/>
    <property type="evidence" value="ECO:0007669"/>
    <property type="project" value="UniProtKB-KW"/>
</dbReference>
<keyword evidence="1" id="KW-0808">Transferase</keyword>
<dbReference type="InterPro" id="IPR050447">
    <property type="entry name" value="Erg6_SMT_methyltransf"/>
</dbReference>
<evidence type="ECO:0000313" key="3">
    <source>
        <dbReference type="EMBL" id="MDP5308132.1"/>
    </source>
</evidence>
<evidence type="ECO:0000256" key="1">
    <source>
        <dbReference type="ARBA" id="ARBA00022679"/>
    </source>
</evidence>
<proteinExistence type="predicted"/>
<evidence type="ECO:0000313" key="4">
    <source>
        <dbReference type="Proteomes" id="UP001224997"/>
    </source>
</evidence>
<keyword evidence="3" id="KW-0489">Methyltransferase</keyword>
<name>A0ABT9JGD4_9RHOB</name>
<dbReference type="Proteomes" id="UP001224997">
    <property type="component" value="Unassembled WGS sequence"/>
</dbReference>
<dbReference type="PANTHER" id="PTHR44068">
    <property type="entry name" value="ZGC:194242"/>
    <property type="match status" value="1"/>
</dbReference>
<dbReference type="PANTHER" id="PTHR44068:SF11">
    <property type="entry name" value="GERANYL DIPHOSPHATE 2-C-METHYLTRANSFERASE"/>
    <property type="match status" value="1"/>
</dbReference>
<organism evidence="3 4">
    <name type="scientific">Paracoccus spongiarum</name>
    <dbReference type="NCBI Taxonomy" id="3064387"/>
    <lineage>
        <taxon>Bacteria</taxon>
        <taxon>Pseudomonadati</taxon>
        <taxon>Pseudomonadota</taxon>
        <taxon>Alphaproteobacteria</taxon>
        <taxon>Rhodobacterales</taxon>
        <taxon>Paracoccaceae</taxon>
        <taxon>Paracoccus</taxon>
    </lineage>
</organism>